<dbReference type="Pfam" id="PF00248">
    <property type="entry name" value="Aldo_ket_red"/>
    <property type="match status" value="1"/>
</dbReference>
<protein>
    <submittedName>
        <fullName evidence="3">NADP-dependent oxidoreductase domain-containing protein</fullName>
    </submittedName>
</protein>
<dbReference type="AlphaFoldDB" id="A0AAD4QRT7"/>
<gene>
    <name evidence="3" type="ORF">B0F90DRAFT_1689276</name>
</gene>
<dbReference type="EMBL" id="WTXG01000003">
    <property type="protein sequence ID" value="KAI0306359.1"/>
    <property type="molecule type" value="Genomic_DNA"/>
</dbReference>
<dbReference type="Gene3D" id="3.20.20.100">
    <property type="entry name" value="NADP-dependent oxidoreductase domain"/>
    <property type="match status" value="1"/>
</dbReference>
<evidence type="ECO:0000256" key="1">
    <source>
        <dbReference type="ARBA" id="ARBA00023002"/>
    </source>
</evidence>
<evidence type="ECO:0000313" key="3">
    <source>
        <dbReference type="EMBL" id="KAI0306359.1"/>
    </source>
</evidence>
<dbReference type="GO" id="GO:0016491">
    <property type="term" value="F:oxidoreductase activity"/>
    <property type="evidence" value="ECO:0007669"/>
    <property type="project" value="UniProtKB-KW"/>
</dbReference>
<keyword evidence="4" id="KW-1185">Reference proteome</keyword>
<feature type="domain" description="NADP-dependent oxidoreductase" evidence="2">
    <location>
        <begin position="26"/>
        <end position="199"/>
    </location>
</feature>
<dbReference type="Proteomes" id="UP001203297">
    <property type="component" value="Unassembled WGS sequence"/>
</dbReference>
<evidence type="ECO:0000313" key="4">
    <source>
        <dbReference type="Proteomes" id="UP001203297"/>
    </source>
</evidence>
<accession>A0AAD4QRT7</accession>
<reference evidence="3" key="1">
    <citation type="journal article" date="2022" name="New Phytol.">
        <title>Evolutionary transition to the ectomycorrhizal habit in the genomes of a hyperdiverse lineage of mushroom-forming fungi.</title>
        <authorList>
            <person name="Looney B."/>
            <person name="Miyauchi S."/>
            <person name="Morin E."/>
            <person name="Drula E."/>
            <person name="Courty P.E."/>
            <person name="Kohler A."/>
            <person name="Kuo A."/>
            <person name="LaButti K."/>
            <person name="Pangilinan J."/>
            <person name="Lipzen A."/>
            <person name="Riley R."/>
            <person name="Andreopoulos W."/>
            <person name="He G."/>
            <person name="Johnson J."/>
            <person name="Nolan M."/>
            <person name="Tritt A."/>
            <person name="Barry K.W."/>
            <person name="Grigoriev I.V."/>
            <person name="Nagy L.G."/>
            <person name="Hibbett D."/>
            <person name="Henrissat B."/>
            <person name="Matheny P.B."/>
            <person name="Labbe J."/>
            <person name="Martin F.M."/>
        </authorList>
    </citation>
    <scope>NUCLEOTIDE SEQUENCE</scope>
    <source>
        <strain evidence="3">BPL690</strain>
    </source>
</reference>
<dbReference type="InterPro" id="IPR036812">
    <property type="entry name" value="NAD(P)_OxRdtase_dom_sf"/>
</dbReference>
<comment type="caution">
    <text evidence="3">The sequence shown here is derived from an EMBL/GenBank/DDBJ whole genome shotgun (WGS) entry which is preliminary data.</text>
</comment>
<dbReference type="InterPro" id="IPR023210">
    <property type="entry name" value="NADP_OxRdtase_dom"/>
</dbReference>
<sequence>MNHPRGHQPEAIRSVLETSLKALHPHKIRDTLREINKLHGEGKFQFFGLSNFAAWELVEIIHICKANNWIRPTYYQTRYNAISRALEQELIPASRKYGLRIVTYNALAAGFFAGKISKEDAGSKHMLQKWYLNDSHFEAMKIVRAASEKANIPLGEIGYRWLQHHSTLSPDDGIICGVSTVAQLKLNIASSEKGPLPEEIVGHDEPLCWR</sequence>
<proteinExistence type="predicted"/>
<dbReference type="PANTHER" id="PTHR43364:SF4">
    <property type="entry name" value="NAD(P)-LINKED OXIDOREDUCTASE SUPERFAMILY PROTEIN"/>
    <property type="match status" value="1"/>
</dbReference>
<organism evidence="3 4">
    <name type="scientific">Multifurca ochricompacta</name>
    <dbReference type="NCBI Taxonomy" id="376703"/>
    <lineage>
        <taxon>Eukaryota</taxon>
        <taxon>Fungi</taxon>
        <taxon>Dikarya</taxon>
        <taxon>Basidiomycota</taxon>
        <taxon>Agaricomycotina</taxon>
        <taxon>Agaricomycetes</taxon>
        <taxon>Russulales</taxon>
        <taxon>Russulaceae</taxon>
        <taxon>Multifurca</taxon>
    </lineage>
</organism>
<keyword evidence="1" id="KW-0560">Oxidoreductase</keyword>
<dbReference type="SUPFAM" id="SSF51430">
    <property type="entry name" value="NAD(P)-linked oxidoreductase"/>
    <property type="match status" value="1"/>
</dbReference>
<name>A0AAD4QRT7_9AGAM</name>
<evidence type="ECO:0000259" key="2">
    <source>
        <dbReference type="Pfam" id="PF00248"/>
    </source>
</evidence>
<dbReference type="PANTHER" id="PTHR43364">
    <property type="entry name" value="NADH-SPECIFIC METHYLGLYOXAL REDUCTASE-RELATED"/>
    <property type="match status" value="1"/>
</dbReference>
<dbReference type="InterPro" id="IPR050523">
    <property type="entry name" value="AKR_Detox_Biosynth"/>
</dbReference>